<reference evidence="8 9" key="1">
    <citation type="journal article" date="2023" name="Life. Sci Alliance">
        <title>Evolutionary insights into 3D genome organization and epigenetic landscape of Vigna mungo.</title>
        <authorList>
            <person name="Junaid A."/>
            <person name="Singh B."/>
            <person name="Bhatia S."/>
        </authorList>
    </citation>
    <scope>NUCLEOTIDE SEQUENCE [LARGE SCALE GENOMIC DNA]</scope>
    <source>
        <strain evidence="8">Urdbean</strain>
    </source>
</reference>
<keyword evidence="3 5" id="KW-0863">Zinc-finger</keyword>
<evidence type="ECO:0000313" key="9">
    <source>
        <dbReference type="Proteomes" id="UP001374535"/>
    </source>
</evidence>
<dbReference type="InterPro" id="IPR001841">
    <property type="entry name" value="Znf_RING"/>
</dbReference>
<evidence type="ECO:0000256" key="1">
    <source>
        <dbReference type="ARBA" id="ARBA00022598"/>
    </source>
</evidence>
<dbReference type="InterPro" id="IPR013083">
    <property type="entry name" value="Znf_RING/FYVE/PHD"/>
</dbReference>
<dbReference type="GO" id="GO:0008270">
    <property type="term" value="F:zinc ion binding"/>
    <property type="evidence" value="ECO:0007669"/>
    <property type="project" value="UniProtKB-KW"/>
</dbReference>
<evidence type="ECO:0000256" key="4">
    <source>
        <dbReference type="ARBA" id="ARBA00022833"/>
    </source>
</evidence>
<dbReference type="PANTHER" id="PTHR21319">
    <property type="entry name" value="RING FINGER AND CHY ZINC FINGER DOMAIN-CONTAINING PROTEIN 1"/>
    <property type="match status" value="1"/>
</dbReference>
<evidence type="ECO:0000256" key="3">
    <source>
        <dbReference type="ARBA" id="ARBA00022771"/>
    </source>
</evidence>
<dbReference type="FunFam" id="3.30.40.10:FF:000208">
    <property type="entry name" value="Zinc finger protein-related isoform 1"/>
    <property type="match status" value="1"/>
</dbReference>
<evidence type="ECO:0000313" key="8">
    <source>
        <dbReference type="EMBL" id="WVZ23962.1"/>
    </source>
</evidence>
<dbReference type="PROSITE" id="PS51270">
    <property type="entry name" value="ZF_CTCHY"/>
    <property type="match status" value="1"/>
</dbReference>
<dbReference type="Proteomes" id="UP001374535">
    <property type="component" value="Chromosome 1"/>
</dbReference>
<name>A0AAQ3PBI5_VIGMU</name>
<keyword evidence="9" id="KW-1185">Reference proteome</keyword>
<keyword evidence="4" id="KW-0862">Zinc</keyword>
<dbReference type="SUPFAM" id="SSF161245">
    <property type="entry name" value="Zinc hairpin stack"/>
    <property type="match status" value="1"/>
</dbReference>
<dbReference type="GO" id="GO:0005634">
    <property type="term" value="C:nucleus"/>
    <property type="evidence" value="ECO:0007669"/>
    <property type="project" value="TreeGrafter"/>
</dbReference>
<keyword evidence="2" id="KW-0479">Metal-binding</keyword>
<dbReference type="EMBL" id="CP144700">
    <property type="protein sequence ID" value="WVZ23962.1"/>
    <property type="molecule type" value="Genomic_DNA"/>
</dbReference>
<dbReference type="SUPFAM" id="SSF57850">
    <property type="entry name" value="RING/U-box"/>
    <property type="match status" value="1"/>
</dbReference>
<dbReference type="GO" id="GO:0006511">
    <property type="term" value="P:ubiquitin-dependent protein catabolic process"/>
    <property type="evidence" value="ECO:0007669"/>
    <property type="project" value="TreeGrafter"/>
</dbReference>
<dbReference type="AlphaFoldDB" id="A0AAQ3PBI5"/>
<dbReference type="PANTHER" id="PTHR21319:SF61">
    <property type="entry name" value="ZINC FINGER PROTEIN BRUTUS"/>
    <property type="match status" value="1"/>
</dbReference>
<dbReference type="PROSITE" id="PS50089">
    <property type="entry name" value="ZF_RING_2"/>
    <property type="match status" value="1"/>
</dbReference>
<proteinExistence type="predicted"/>
<evidence type="ECO:0000256" key="5">
    <source>
        <dbReference type="PROSITE-ProRule" id="PRU00175"/>
    </source>
</evidence>
<evidence type="ECO:0000259" key="6">
    <source>
        <dbReference type="PROSITE" id="PS50089"/>
    </source>
</evidence>
<evidence type="ECO:0000256" key="2">
    <source>
        <dbReference type="ARBA" id="ARBA00022723"/>
    </source>
</evidence>
<dbReference type="Pfam" id="PF13639">
    <property type="entry name" value="zf-RING_2"/>
    <property type="match status" value="1"/>
</dbReference>
<dbReference type="GO" id="GO:0016874">
    <property type="term" value="F:ligase activity"/>
    <property type="evidence" value="ECO:0007669"/>
    <property type="project" value="UniProtKB-KW"/>
</dbReference>
<protein>
    <recommendedName>
        <fullName evidence="10">CTCHY-type domain-containing protein</fullName>
    </recommendedName>
</protein>
<organism evidence="8 9">
    <name type="scientific">Vigna mungo</name>
    <name type="common">Black gram</name>
    <name type="synonym">Phaseolus mungo</name>
    <dbReference type="NCBI Taxonomy" id="3915"/>
    <lineage>
        <taxon>Eukaryota</taxon>
        <taxon>Viridiplantae</taxon>
        <taxon>Streptophyta</taxon>
        <taxon>Embryophyta</taxon>
        <taxon>Tracheophyta</taxon>
        <taxon>Spermatophyta</taxon>
        <taxon>Magnoliopsida</taxon>
        <taxon>eudicotyledons</taxon>
        <taxon>Gunneridae</taxon>
        <taxon>Pentapetalae</taxon>
        <taxon>rosids</taxon>
        <taxon>fabids</taxon>
        <taxon>Fabales</taxon>
        <taxon>Fabaceae</taxon>
        <taxon>Papilionoideae</taxon>
        <taxon>50 kb inversion clade</taxon>
        <taxon>NPAAA clade</taxon>
        <taxon>indigoferoid/millettioid clade</taxon>
        <taxon>Phaseoleae</taxon>
        <taxon>Vigna</taxon>
    </lineage>
</organism>
<dbReference type="GO" id="GO:0016567">
    <property type="term" value="P:protein ubiquitination"/>
    <property type="evidence" value="ECO:0007669"/>
    <property type="project" value="TreeGrafter"/>
</dbReference>
<dbReference type="Gene3D" id="3.30.40.10">
    <property type="entry name" value="Zinc/RING finger domain, C3HC4 (zinc finger)"/>
    <property type="match status" value="1"/>
</dbReference>
<sequence>MAKNVYHCPFCNLCRVGQGLGIDYFHCMKCNCCLGIKSASHKCLEKGLEMNCPICCDDLFTSSATVRALPCGHYMHSACFQVYFKAVFGFRFQCYHQTRGW</sequence>
<dbReference type="InterPro" id="IPR037275">
    <property type="entry name" value="Znf_CTCHY_sf"/>
</dbReference>
<evidence type="ECO:0008006" key="10">
    <source>
        <dbReference type="Google" id="ProtNLM"/>
    </source>
</evidence>
<evidence type="ECO:0000259" key="7">
    <source>
        <dbReference type="PROSITE" id="PS51270"/>
    </source>
</evidence>
<accession>A0AAQ3PBI5</accession>
<gene>
    <name evidence="8" type="ORF">V8G54_002506</name>
</gene>
<feature type="domain" description="RING-type" evidence="6">
    <location>
        <begin position="52"/>
        <end position="94"/>
    </location>
</feature>
<dbReference type="InterPro" id="IPR017921">
    <property type="entry name" value="Znf_CTCHY"/>
</dbReference>
<feature type="domain" description="CTCHY-type" evidence="7">
    <location>
        <begin position="1"/>
        <end position="51"/>
    </location>
</feature>
<keyword evidence="1" id="KW-0436">Ligase</keyword>
<dbReference type="GO" id="GO:0061630">
    <property type="term" value="F:ubiquitin protein ligase activity"/>
    <property type="evidence" value="ECO:0007669"/>
    <property type="project" value="TreeGrafter"/>
</dbReference>
<dbReference type="GO" id="GO:0006879">
    <property type="term" value="P:intracellular iron ion homeostasis"/>
    <property type="evidence" value="ECO:0007669"/>
    <property type="project" value="UniProtKB-ARBA"/>
</dbReference>